<dbReference type="STRING" id="36842.SAMN02194393_00320"/>
<accession>A0A1T5IFF8</accession>
<name>A0A1T5IFF8_9FIRM</name>
<dbReference type="Proteomes" id="UP000190285">
    <property type="component" value="Unassembled WGS sequence"/>
</dbReference>
<evidence type="ECO:0000313" key="2">
    <source>
        <dbReference type="EMBL" id="SKC37877.1"/>
    </source>
</evidence>
<keyword evidence="1" id="KW-0472">Membrane</keyword>
<organism evidence="2 3">
    <name type="scientific">Maledivibacter halophilus</name>
    <dbReference type="NCBI Taxonomy" id="36842"/>
    <lineage>
        <taxon>Bacteria</taxon>
        <taxon>Bacillati</taxon>
        <taxon>Bacillota</taxon>
        <taxon>Clostridia</taxon>
        <taxon>Peptostreptococcales</taxon>
        <taxon>Caminicellaceae</taxon>
        <taxon>Maledivibacter</taxon>
    </lineage>
</organism>
<proteinExistence type="predicted"/>
<evidence type="ECO:0000313" key="3">
    <source>
        <dbReference type="Proteomes" id="UP000190285"/>
    </source>
</evidence>
<protein>
    <submittedName>
        <fullName evidence="2">Uncharacterized protein</fullName>
    </submittedName>
</protein>
<reference evidence="2 3" key="1">
    <citation type="submission" date="2017-02" db="EMBL/GenBank/DDBJ databases">
        <authorList>
            <person name="Peterson S.W."/>
        </authorList>
    </citation>
    <scope>NUCLEOTIDE SEQUENCE [LARGE SCALE GENOMIC DNA]</scope>
    <source>
        <strain evidence="2 3">M1</strain>
    </source>
</reference>
<sequence>MLLKGILLTSIGLIGGIITIILIGKLIELRPAKKSKDDHKDYYNYDGEISIAIPDNDILFENNINSLESCIKKEDSTVLLEDSIYHKEMEETVSLEEKEIQ</sequence>
<keyword evidence="3" id="KW-1185">Reference proteome</keyword>
<keyword evidence="1" id="KW-0812">Transmembrane</keyword>
<feature type="transmembrane region" description="Helical" evidence="1">
    <location>
        <begin position="6"/>
        <end position="27"/>
    </location>
</feature>
<dbReference type="RefSeq" id="WP_139380223.1">
    <property type="nucleotide sequence ID" value="NZ_FUZT01000001.1"/>
</dbReference>
<keyword evidence="1" id="KW-1133">Transmembrane helix</keyword>
<evidence type="ECO:0000256" key="1">
    <source>
        <dbReference type="SAM" id="Phobius"/>
    </source>
</evidence>
<dbReference type="AlphaFoldDB" id="A0A1T5IFF8"/>
<dbReference type="EMBL" id="FUZT01000001">
    <property type="protein sequence ID" value="SKC37877.1"/>
    <property type="molecule type" value="Genomic_DNA"/>
</dbReference>
<gene>
    <name evidence="2" type="ORF">SAMN02194393_00320</name>
</gene>